<reference evidence="1 2" key="1">
    <citation type="submission" date="2020-07" db="EMBL/GenBank/DDBJ databases">
        <title>Thermogemmata thermophila gen. nov., sp. nov., a novel moderate thermophilic planctomycete from a Kamchatka hot spring.</title>
        <authorList>
            <person name="Elcheninov A.G."/>
            <person name="Podosokorskaya O.A."/>
            <person name="Kovaleva O.L."/>
            <person name="Novikov A."/>
            <person name="Bonch-Osmolovskaya E.A."/>
            <person name="Toshchakov S.V."/>
            <person name="Kublanov I.V."/>
        </authorList>
    </citation>
    <scope>NUCLEOTIDE SEQUENCE [LARGE SCALE GENOMIC DNA]</scope>
    <source>
        <strain evidence="1 2">2918</strain>
    </source>
</reference>
<protein>
    <submittedName>
        <fullName evidence="1">DUF2237 domain-containing protein</fullName>
    </submittedName>
</protein>
<dbReference type="AlphaFoldDB" id="A0A7V8VC20"/>
<dbReference type="PANTHER" id="PTHR37466:SF1">
    <property type="entry name" value="SLR1628 PROTEIN"/>
    <property type="match status" value="1"/>
</dbReference>
<evidence type="ECO:0000313" key="1">
    <source>
        <dbReference type="EMBL" id="MBA2225283.1"/>
    </source>
</evidence>
<comment type="caution">
    <text evidence="1">The sequence shown here is derived from an EMBL/GenBank/DDBJ whole genome shotgun (WGS) entry which is preliminary data.</text>
</comment>
<dbReference type="RefSeq" id="WP_194536720.1">
    <property type="nucleotide sequence ID" value="NZ_JACEFB010000002.1"/>
</dbReference>
<sequence length="133" mass="14625">MSQSRSQAKNVLGGPLQPCSFRPLTGFYRNGCCDTGPEDYGLHTVCCQVTAEFLAHQRSIGNDLITPVPFYGFPGLKPGDRWCVCVTRWKQSLEAGVACPVILEATHIHALEYVDLEDLQRHAIPIDSPHNGS</sequence>
<dbReference type="InterPro" id="IPR018714">
    <property type="entry name" value="DUF2237"/>
</dbReference>
<name>A0A7V8VC20_9BACT</name>
<evidence type="ECO:0000313" key="2">
    <source>
        <dbReference type="Proteomes" id="UP000542342"/>
    </source>
</evidence>
<dbReference type="PANTHER" id="PTHR37466">
    <property type="entry name" value="SLR1628 PROTEIN"/>
    <property type="match status" value="1"/>
</dbReference>
<dbReference type="EMBL" id="JACEFB010000002">
    <property type="protein sequence ID" value="MBA2225283.1"/>
    <property type="molecule type" value="Genomic_DNA"/>
</dbReference>
<accession>A0A7V8VC20</accession>
<dbReference type="Gene3D" id="3.30.56.110">
    <property type="entry name" value="Protein of unknown function DUF2237"/>
    <property type="match status" value="1"/>
</dbReference>
<dbReference type="Proteomes" id="UP000542342">
    <property type="component" value="Unassembled WGS sequence"/>
</dbReference>
<keyword evidence="2" id="KW-1185">Reference proteome</keyword>
<proteinExistence type="predicted"/>
<dbReference type="Pfam" id="PF09996">
    <property type="entry name" value="DUF2237"/>
    <property type="match status" value="1"/>
</dbReference>
<organism evidence="1 2">
    <name type="scientific">Thermogemmata fonticola</name>
    <dbReference type="NCBI Taxonomy" id="2755323"/>
    <lineage>
        <taxon>Bacteria</taxon>
        <taxon>Pseudomonadati</taxon>
        <taxon>Planctomycetota</taxon>
        <taxon>Planctomycetia</taxon>
        <taxon>Gemmatales</taxon>
        <taxon>Gemmataceae</taxon>
        <taxon>Thermogemmata</taxon>
    </lineage>
</organism>
<gene>
    <name evidence="1" type="ORF">H0921_03800</name>
</gene>